<accession>A0ABR5JAI7</accession>
<protein>
    <submittedName>
        <fullName evidence="1">Uncharacterized protein</fullName>
    </submittedName>
</protein>
<name>A0ABR5JAI7_9ACTN</name>
<proteinExistence type="predicted"/>
<feature type="non-terminal residue" evidence="1">
    <location>
        <position position="131"/>
    </location>
</feature>
<sequence>AERIGPPRRPAEFAVPLLAWVRTRATRQQTAAEAVTIGRVLDSASWAGNHAAVRDLARAVAPALARSLRWGAWRQALELGERAALELGAHHDAAYFAHERDVRRRALAAGFGALAGGGGGGYALAAQHSAP</sequence>
<reference evidence="1 2" key="1">
    <citation type="submission" date="2015-07" db="EMBL/GenBank/DDBJ databases">
        <authorList>
            <person name="Ju K.-S."/>
            <person name="Doroghazi J.R."/>
            <person name="Metcalf W.W."/>
        </authorList>
    </citation>
    <scope>NUCLEOTIDE SEQUENCE [LARGE SCALE GENOMIC DNA]</scope>
    <source>
        <strain evidence="1 2">NRRL B-3589</strain>
    </source>
</reference>
<keyword evidence="2" id="KW-1185">Reference proteome</keyword>
<gene>
    <name evidence="1" type="ORF">ADK38_09015</name>
</gene>
<dbReference type="EMBL" id="LGUT01000757">
    <property type="protein sequence ID" value="KOG90399.1"/>
    <property type="molecule type" value="Genomic_DNA"/>
</dbReference>
<feature type="non-terminal residue" evidence="1">
    <location>
        <position position="1"/>
    </location>
</feature>
<organism evidence="1 2">
    <name type="scientific">Streptomyces varsoviensis</name>
    <dbReference type="NCBI Taxonomy" id="67373"/>
    <lineage>
        <taxon>Bacteria</taxon>
        <taxon>Bacillati</taxon>
        <taxon>Actinomycetota</taxon>
        <taxon>Actinomycetes</taxon>
        <taxon>Kitasatosporales</taxon>
        <taxon>Streptomycetaceae</taxon>
        <taxon>Streptomyces</taxon>
    </lineage>
</organism>
<evidence type="ECO:0000313" key="1">
    <source>
        <dbReference type="EMBL" id="KOG90399.1"/>
    </source>
</evidence>
<dbReference type="Proteomes" id="UP000037020">
    <property type="component" value="Unassembled WGS sequence"/>
</dbReference>
<evidence type="ECO:0000313" key="2">
    <source>
        <dbReference type="Proteomes" id="UP000037020"/>
    </source>
</evidence>
<comment type="caution">
    <text evidence="1">The sequence shown here is derived from an EMBL/GenBank/DDBJ whole genome shotgun (WGS) entry which is preliminary data.</text>
</comment>